<sequence>MKKVNQVYEALVELEKKNKRGISAKEISEVLNTDRANVSRYLNMLYRDNRVAKIEGRPVLYKSIKSDLIQRTTMGNKNSLNKIIGAKASLRTPIQQARAAILYPPNGLHTLILGETGVGKSMFAELMYQFAKESKIIEEDAPFIQFNCADYAENPQLIMSQIFGVKKGAYTGADCDKEGLLKKADRGILFLDEVHRLSPQGQEMLFTFIDKGYFRPLGETEKVIYVDVRIIAATTEDPQSYLLKTFTRRIPMTIVLPALRDKGMAERYELIESCIKRESKRIGKSIYVNRNSLISLLLYDCPNNIGQLKSDIQLACAKAFVKYKSKEEKYILISQSDLPQHVKRGLMKIQNNREEIDRIFKGKGDILRFYYKDDKDHNISPQYQVSKGFYDVIEKKLEALKNAGIEDKEIDNIINLAIESHFRKYIENLPKGIEKNEISEIVDIEILKVVEEILNFAGKRLKREYDEKIYFGLALHLHGCIERLQSGNKIYNPKLNMIRVDYPNEFVVAMEIARIIDDKFNIETPLDEIGYLTMFLASNTLGIRDEEKAKVGILVIMHGKSTASSMVEVVNNLVGGQHAKALDMPLNMKPQTMYEIAKQHIKEMDRGKGIIVMVDMGSLTNFGDMIYEETGIIVKTIDMVSTPIVINACRKAILGQDLNEIYTTCKQMNLSNKATARRENINDKNIIITACFTGEGASERLKRIIEDKLYEKNSIEIIPLNILDRREFLCKIDQYREKHKILAVVSTIDINLNDIQCISAAEVLKGEGIKKIINIVKEEDLYLNIGKSLKEHMMYIDGKKIVDDVRYIVDSIEESLNIQVVAEVKVGIILHLSFLIDKLCGNGKETHFEDLEEYKNQYSRELIIIKDCLRSLESNYNIEIGENELAYICKMFMLNKEDI</sequence>
<evidence type="ECO:0000256" key="2">
    <source>
        <dbReference type="ARBA" id="ARBA00022741"/>
    </source>
</evidence>
<dbReference type="GO" id="GO:0006355">
    <property type="term" value="P:regulation of DNA-templated transcription"/>
    <property type="evidence" value="ECO:0007669"/>
    <property type="project" value="InterPro"/>
</dbReference>
<dbReference type="InterPro" id="IPR004701">
    <property type="entry name" value="PTS_EIIA_man-typ"/>
</dbReference>
<dbReference type="Gene3D" id="3.40.50.510">
    <property type="entry name" value="Phosphotransferase system, mannose-type IIA component"/>
    <property type="match status" value="1"/>
</dbReference>
<dbReference type="SUPFAM" id="SSF53062">
    <property type="entry name" value="PTS system fructose IIA component-like"/>
    <property type="match status" value="1"/>
</dbReference>
<dbReference type="SUPFAM" id="SSF46785">
    <property type="entry name" value="Winged helix' DNA-binding domain"/>
    <property type="match status" value="1"/>
</dbReference>
<accession>A0A1M6PGF3</accession>
<evidence type="ECO:0000259" key="7">
    <source>
        <dbReference type="PROSITE" id="PS51096"/>
    </source>
</evidence>
<protein>
    <submittedName>
        <fullName evidence="9">Sigma 54 modulation protein</fullName>
    </submittedName>
</protein>
<dbReference type="InterPro" id="IPR027417">
    <property type="entry name" value="P-loop_NTPase"/>
</dbReference>
<evidence type="ECO:0000256" key="4">
    <source>
        <dbReference type="ARBA" id="ARBA00022840"/>
    </source>
</evidence>
<proteinExistence type="predicted"/>
<dbReference type="PROSITE" id="PS51372">
    <property type="entry name" value="PRD_2"/>
    <property type="match status" value="2"/>
</dbReference>
<dbReference type="RefSeq" id="WP_073149696.1">
    <property type="nucleotide sequence ID" value="NZ_FRAG01000024.1"/>
</dbReference>
<dbReference type="CDD" id="cd00009">
    <property type="entry name" value="AAA"/>
    <property type="match status" value="1"/>
</dbReference>
<feature type="domain" description="PRD" evidence="8">
    <location>
        <begin position="796"/>
        <end position="899"/>
    </location>
</feature>
<keyword evidence="1" id="KW-0808">Transferase</keyword>
<keyword evidence="2" id="KW-0547">Nucleotide-binding</keyword>
<dbReference type="Pfam" id="PF03610">
    <property type="entry name" value="EIIA-man"/>
    <property type="match status" value="1"/>
</dbReference>
<keyword evidence="5" id="KW-0238">DNA-binding</keyword>
<dbReference type="SUPFAM" id="SSF52540">
    <property type="entry name" value="P-loop containing nucleoside triphosphate hydrolases"/>
    <property type="match status" value="1"/>
</dbReference>
<dbReference type="Pfam" id="PF00158">
    <property type="entry name" value="Sigma54_activat"/>
    <property type="match status" value="1"/>
</dbReference>
<evidence type="ECO:0000313" key="9">
    <source>
        <dbReference type="EMBL" id="SHK07029.1"/>
    </source>
</evidence>
<dbReference type="CDD" id="cd00006">
    <property type="entry name" value="PTS_IIA_man"/>
    <property type="match status" value="1"/>
</dbReference>
<dbReference type="InterPro" id="IPR036634">
    <property type="entry name" value="PRD_sf"/>
</dbReference>
<feature type="domain" description="PRD" evidence="8">
    <location>
        <begin position="441"/>
        <end position="546"/>
    </location>
</feature>
<dbReference type="AlphaFoldDB" id="A0A1M6PGF3"/>
<dbReference type="Gene3D" id="1.10.1790.10">
    <property type="entry name" value="PRD domain"/>
    <property type="match status" value="2"/>
</dbReference>
<gene>
    <name evidence="9" type="ORF">SAMN02745912_02145</name>
</gene>
<dbReference type="Pfam" id="PF00874">
    <property type="entry name" value="PRD"/>
    <property type="match status" value="2"/>
</dbReference>
<dbReference type="InterPro" id="IPR002078">
    <property type="entry name" value="Sigma_54_int"/>
</dbReference>
<dbReference type="PROSITE" id="PS50045">
    <property type="entry name" value="SIGMA54_INTERACT_4"/>
    <property type="match status" value="1"/>
</dbReference>
<dbReference type="InterPro" id="IPR003593">
    <property type="entry name" value="AAA+_ATPase"/>
</dbReference>
<dbReference type="Gene3D" id="3.40.50.300">
    <property type="entry name" value="P-loop containing nucleotide triphosphate hydrolases"/>
    <property type="match status" value="1"/>
</dbReference>
<dbReference type="InterPro" id="IPR036390">
    <property type="entry name" value="WH_DNA-bd_sf"/>
</dbReference>
<evidence type="ECO:0000256" key="1">
    <source>
        <dbReference type="ARBA" id="ARBA00022679"/>
    </source>
</evidence>
<dbReference type="PROSITE" id="PS51096">
    <property type="entry name" value="PTS_EIIA_TYPE_4"/>
    <property type="match status" value="1"/>
</dbReference>
<dbReference type="OrthoDB" id="9765164at2"/>
<dbReference type="Proteomes" id="UP000184465">
    <property type="component" value="Unassembled WGS sequence"/>
</dbReference>
<reference evidence="9 10" key="1">
    <citation type="submission" date="2016-11" db="EMBL/GenBank/DDBJ databases">
        <authorList>
            <person name="Jaros S."/>
            <person name="Januszkiewicz K."/>
            <person name="Wedrychowicz H."/>
        </authorList>
    </citation>
    <scope>NUCLEOTIDE SEQUENCE [LARGE SCALE GENOMIC DNA]</scope>
    <source>
        <strain evidence="9 10">DSM 15212</strain>
    </source>
</reference>
<evidence type="ECO:0000256" key="3">
    <source>
        <dbReference type="ARBA" id="ARBA00022777"/>
    </source>
</evidence>
<evidence type="ECO:0000259" key="8">
    <source>
        <dbReference type="PROSITE" id="PS51372"/>
    </source>
</evidence>
<dbReference type="InterPro" id="IPR033887">
    <property type="entry name" value="PTS_IIA_man"/>
</dbReference>
<dbReference type="InterPro" id="IPR011608">
    <property type="entry name" value="PRD"/>
</dbReference>
<feature type="domain" description="Sigma-54 factor interaction" evidence="6">
    <location>
        <begin position="83"/>
        <end position="317"/>
    </location>
</feature>
<dbReference type="PANTHER" id="PTHR32071">
    <property type="entry name" value="TRANSCRIPTIONAL REGULATORY PROTEIN"/>
    <property type="match status" value="1"/>
</dbReference>
<dbReference type="GO" id="GO:0005524">
    <property type="term" value="F:ATP binding"/>
    <property type="evidence" value="ECO:0007669"/>
    <property type="project" value="UniProtKB-KW"/>
</dbReference>
<dbReference type="GO" id="GO:0009401">
    <property type="term" value="P:phosphoenolpyruvate-dependent sugar phosphotransferase system"/>
    <property type="evidence" value="ECO:0007669"/>
    <property type="project" value="InterPro"/>
</dbReference>
<dbReference type="InterPro" id="IPR036662">
    <property type="entry name" value="PTS_EIIA_man-typ_sf"/>
</dbReference>
<keyword evidence="3" id="KW-0418">Kinase</keyword>
<evidence type="ECO:0000259" key="6">
    <source>
        <dbReference type="PROSITE" id="PS50045"/>
    </source>
</evidence>
<evidence type="ECO:0000256" key="5">
    <source>
        <dbReference type="ARBA" id="ARBA00023125"/>
    </source>
</evidence>
<dbReference type="GO" id="GO:0016020">
    <property type="term" value="C:membrane"/>
    <property type="evidence" value="ECO:0007669"/>
    <property type="project" value="InterPro"/>
</dbReference>
<name>A0A1M6PGF3_PARC5</name>
<evidence type="ECO:0000313" key="10">
    <source>
        <dbReference type="Proteomes" id="UP000184465"/>
    </source>
</evidence>
<keyword evidence="10" id="KW-1185">Reference proteome</keyword>
<keyword evidence="4" id="KW-0067">ATP-binding</keyword>
<dbReference type="GO" id="GO:0003677">
    <property type="term" value="F:DNA binding"/>
    <property type="evidence" value="ECO:0007669"/>
    <property type="project" value="UniProtKB-KW"/>
</dbReference>
<organism evidence="9 10">
    <name type="scientific">Paramaledivibacter caminithermalis (strain DSM 15212 / CIP 107654 / DViRD3)</name>
    <name type="common">Clostridium caminithermale</name>
    <dbReference type="NCBI Taxonomy" id="1121301"/>
    <lineage>
        <taxon>Bacteria</taxon>
        <taxon>Bacillati</taxon>
        <taxon>Bacillota</taxon>
        <taxon>Clostridia</taxon>
        <taxon>Peptostreptococcales</taxon>
        <taxon>Caminicellaceae</taxon>
        <taxon>Paramaledivibacter</taxon>
    </lineage>
</organism>
<dbReference type="EMBL" id="FRAG01000024">
    <property type="protein sequence ID" value="SHK07029.1"/>
    <property type="molecule type" value="Genomic_DNA"/>
</dbReference>
<dbReference type="GO" id="GO:0016301">
    <property type="term" value="F:kinase activity"/>
    <property type="evidence" value="ECO:0007669"/>
    <property type="project" value="UniProtKB-KW"/>
</dbReference>
<dbReference type="STRING" id="1121301.SAMN02745912_02145"/>
<dbReference type="SUPFAM" id="SSF63520">
    <property type="entry name" value="PTS-regulatory domain, PRD"/>
    <property type="match status" value="2"/>
</dbReference>
<feature type="domain" description="PTS EIIA type-4" evidence="7">
    <location>
        <begin position="550"/>
        <end position="681"/>
    </location>
</feature>
<dbReference type="PANTHER" id="PTHR32071:SF38">
    <property type="entry name" value="PSP OPERON TRANSCRIPTIONAL ACTIVATOR"/>
    <property type="match status" value="1"/>
</dbReference>
<dbReference type="SMART" id="SM00382">
    <property type="entry name" value="AAA"/>
    <property type="match status" value="1"/>
</dbReference>